<proteinExistence type="predicted"/>
<feature type="compositionally biased region" description="Basic and acidic residues" evidence="1">
    <location>
        <begin position="97"/>
        <end position="122"/>
    </location>
</feature>
<evidence type="ECO:0000313" key="2">
    <source>
        <dbReference type="EMBL" id="JAD83044.1"/>
    </source>
</evidence>
<feature type="region of interest" description="Disordered" evidence="1">
    <location>
        <begin position="87"/>
        <end position="130"/>
    </location>
</feature>
<dbReference type="EMBL" id="GBRH01214851">
    <property type="protein sequence ID" value="JAD83044.1"/>
    <property type="molecule type" value="Transcribed_RNA"/>
</dbReference>
<dbReference type="AlphaFoldDB" id="A0A0A9D360"/>
<sequence length="130" mass="14172">MDDSDSESVAESCPHPHSAAATDSCGGSSCCHDEEMDDDDDDGCSSCVEGDERRYYQQLQEAADDNEGGKAGTGVWWEQLAAVRTGGSFPQPATEAQLKEVEEAEDPKRAAERQEEDRKFWEDCLASGYP</sequence>
<feature type="region of interest" description="Disordered" evidence="1">
    <location>
        <begin position="1"/>
        <end position="44"/>
    </location>
</feature>
<protein>
    <submittedName>
        <fullName evidence="2">Uncharacterized protein</fullName>
    </submittedName>
</protein>
<feature type="compositionally biased region" description="Acidic residues" evidence="1">
    <location>
        <begin position="34"/>
        <end position="43"/>
    </location>
</feature>
<accession>A0A0A9D360</accession>
<organism evidence="2">
    <name type="scientific">Arundo donax</name>
    <name type="common">Giant reed</name>
    <name type="synonym">Donax arundinaceus</name>
    <dbReference type="NCBI Taxonomy" id="35708"/>
    <lineage>
        <taxon>Eukaryota</taxon>
        <taxon>Viridiplantae</taxon>
        <taxon>Streptophyta</taxon>
        <taxon>Embryophyta</taxon>
        <taxon>Tracheophyta</taxon>
        <taxon>Spermatophyta</taxon>
        <taxon>Magnoliopsida</taxon>
        <taxon>Liliopsida</taxon>
        <taxon>Poales</taxon>
        <taxon>Poaceae</taxon>
        <taxon>PACMAD clade</taxon>
        <taxon>Arundinoideae</taxon>
        <taxon>Arundineae</taxon>
        <taxon>Arundo</taxon>
    </lineage>
</organism>
<name>A0A0A9D360_ARUDO</name>
<reference evidence="2" key="1">
    <citation type="submission" date="2014-09" db="EMBL/GenBank/DDBJ databases">
        <authorList>
            <person name="Magalhaes I.L.F."/>
            <person name="Oliveira U."/>
            <person name="Santos F.R."/>
            <person name="Vidigal T.H.D.A."/>
            <person name="Brescovit A.D."/>
            <person name="Santos A.J."/>
        </authorList>
    </citation>
    <scope>NUCLEOTIDE SEQUENCE</scope>
    <source>
        <tissue evidence="2">Shoot tissue taken approximately 20 cm above the soil surface</tissue>
    </source>
</reference>
<reference evidence="2" key="2">
    <citation type="journal article" date="2015" name="Data Brief">
        <title>Shoot transcriptome of the giant reed, Arundo donax.</title>
        <authorList>
            <person name="Barrero R.A."/>
            <person name="Guerrero F.D."/>
            <person name="Moolhuijzen P."/>
            <person name="Goolsby J.A."/>
            <person name="Tidwell J."/>
            <person name="Bellgard S.E."/>
            <person name="Bellgard M.I."/>
        </authorList>
    </citation>
    <scope>NUCLEOTIDE SEQUENCE</scope>
    <source>
        <tissue evidence="2">Shoot tissue taken approximately 20 cm above the soil surface</tissue>
    </source>
</reference>
<evidence type="ECO:0000256" key="1">
    <source>
        <dbReference type="SAM" id="MobiDB-lite"/>
    </source>
</evidence>